<dbReference type="Proteomes" id="UP000666240">
    <property type="component" value="Unassembled WGS sequence"/>
</dbReference>
<gene>
    <name evidence="1" type="ORF">J5Y06_01855</name>
</gene>
<organism evidence="1 2">
    <name type="scientific">Tianweitania sediminis</name>
    <dbReference type="NCBI Taxonomy" id="1502156"/>
    <lineage>
        <taxon>Bacteria</taxon>
        <taxon>Pseudomonadati</taxon>
        <taxon>Pseudomonadota</taxon>
        <taxon>Alphaproteobacteria</taxon>
        <taxon>Hyphomicrobiales</taxon>
        <taxon>Phyllobacteriaceae</taxon>
        <taxon>Tianweitania</taxon>
    </lineage>
</organism>
<evidence type="ECO:0000313" key="2">
    <source>
        <dbReference type="Proteomes" id="UP000666240"/>
    </source>
</evidence>
<keyword evidence="2" id="KW-1185">Reference proteome</keyword>
<sequence>MMTQPNVKKGIDMAGSANLRRQIRTEANARFLRNLPNMKTDRSLPEEIEHLLARLEQVEGQRRLS</sequence>
<evidence type="ECO:0000313" key="1">
    <source>
        <dbReference type="EMBL" id="MBP0437394.1"/>
    </source>
</evidence>
<accession>A0A8J7RKI3</accession>
<reference evidence="1" key="1">
    <citation type="submission" date="2021-03" db="EMBL/GenBank/DDBJ databases">
        <title>Genome sequencing and assembly of Tianweitania sediminis.</title>
        <authorList>
            <person name="Chhetri G."/>
        </authorList>
    </citation>
    <scope>NUCLEOTIDE SEQUENCE</scope>
    <source>
        <strain evidence="1">Z8</strain>
    </source>
</reference>
<evidence type="ECO:0008006" key="3">
    <source>
        <dbReference type="Google" id="ProtNLM"/>
    </source>
</evidence>
<dbReference type="AlphaFoldDB" id="A0A8J7RKI3"/>
<protein>
    <recommendedName>
        <fullName evidence="3">Anti-sigma factor NepR domain-containing protein</fullName>
    </recommendedName>
</protein>
<comment type="caution">
    <text evidence="1">The sequence shown here is derived from an EMBL/GenBank/DDBJ whole genome shotgun (WGS) entry which is preliminary data.</text>
</comment>
<dbReference type="EMBL" id="JAGIYY010000001">
    <property type="protein sequence ID" value="MBP0437394.1"/>
    <property type="molecule type" value="Genomic_DNA"/>
</dbReference>
<name>A0A8J7RKI3_9HYPH</name>
<dbReference type="RefSeq" id="WP_209333406.1">
    <property type="nucleotide sequence ID" value="NZ_JAGIYY010000001.1"/>
</dbReference>
<proteinExistence type="predicted"/>